<evidence type="ECO:0000313" key="3">
    <source>
        <dbReference type="Proteomes" id="UP000582016"/>
    </source>
</evidence>
<feature type="region of interest" description="Disordered" evidence="1">
    <location>
        <begin position="52"/>
        <end position="80"/>
    </location>
</feature>
<name>A0A8H5JVH4_9HYPO</name>
<organism evidence="2 3">
    <name type="scientific">Fusarium phyllophilum</name>
    <dbReference type="NCBI Taxonomy" id="47803"/>
    <lineage>
        <taxon>Eukaryota</taxon>
        <taxon>Fungi</taxon>
        <taxon>Dikarya</taxon>
        <taxon>Ascomycota</taxon>
        <taxon>Pezizomycotina</taxon>
        <taxon>Sordariomycetes</taxon>
        <taxon>Hypocreomycetidae</taxon>
        <taxon>Hypocreales</taxon>
        <taxon>Nectriaceae</taxon>
        <taxon>Fusarium</taxon>
        <taxon>Fusarium fujikuroi species complex</taxon>
    </lineage>
</organism>
<dbReference type="OrthoDB" id="5085888at2759"/>
<feature type="region of interest" description="Disordered" evidence="1">
    <location>
        <begin position="152"/>
        <end position="174"/>
    </location>
</feature>
<reference evidence="2 3" key="1">
    <citation type="submission" date="2020-05" db="EMBL/GenBank/DDBJ databases">
        <title>Identification and distribution of gene clusters putatively required for synthesis of sphingolipid metabolism inhibitors in phylogenetically diverse species of the filamentous fungus Fusarium.</title>
        <authorList>
            <person name="Kim H.-S."/>
            <person name="Busman M."/>
            <person name="Brown D.W."/>
            <person name="Divon H."/>
            <person name="Uhlig S."/>
            <person name="Proctor R.H."/>
        </authorList>
    </citation>
    <scope>NUCLEOTIDE SEQUENCE [LARGE SCALE GENOMIC DNA]</scope>
    <source>
        <strain evidence="2 3">NRRL 13617</strain>
    </source>
</reference>
<feature type="compositionally biased region" description="Polar residues" evidence="1">
    <location>
        <begin position="294"/>
        <end position="313"/>
    </location>
</feature>
<feature type="region of interest" description="Disordered" evidence="1">
    <location>
        <begin position="100"/>
        <end position="121"/>
    </location>
</feature>
<evidence type="ECO:0000256" key="1">
    <source>
        <dbReference type="SAM" id="MobiDB-lite"/>
    </source>
</evidence>
<protein>
    <submittedName>
        <fullName evidence="2">Uncharacterized protein</fullName>
    </submittedName>
</protein>
<proteinExistence type="predicted"/>
<gene>
    <name evidence="2" type="ORF">FPHYL_6820</name>
</gene>
<dbReference type="AlphaFoldDB" id="A0A8H5JVH4"/>
<comment type="caution">
    <text evidence="2">The sequence shown here is derived from an EMBL/GenBank/DDBJ whole genome shotgun (WGS) entry which is preliminary data.</text>
</comment>
<dbReference type="Proteomes" id="UP000582016">
    <property type="component" value="Unassembled WGS sequence"/>
</dbReference>
<feature type="region of interest" description="Disordered" evidence="1">
    <location>
        <begin position="294"/>
        <end position="354"/>
    </location>
</feature>
<dbReference type="EMBL" id="JAAOAQ010000241">
    <property type="protein sequence ID" value="KAF5560086.1"/>
    <property type="molecule type" value="Genomic_DNA"/>
</dbReference>
<accession>A0A8H5JVH4</accession>
<evidence type="ECO:0000313" key="2">
    <source>
        <dbReference type="EMBL" id="KAF5560086.1"/>
    </source>
</evidence>
<keyword evidence="3" id="KW-1185">Reference proteome</keyword>
<sequence length="354" mass="40057">MSAEQSREDTPSQREKDLSVKLEEAELAIQANSLREAKLLSELLEAKTTLLNESQQRERRLSAQLKQNTADLDESQKREKQTVTQFEKLTSEFEALKKRADDPSAEMLQKEAALAASRQQERQLSMELQSIKNKLSSYKDGRKPIERELADAKKDLERSRNSATEQSARLDDVNKKVRELSRRLEQSKQKILDMRKASEHAGDNYSSLWSRYNRLQESNKNNRHYQQSSYQWPPLPAPSQSFRFTDQPRDINPIFDFNLGANQQGSQVNVAQGFGTQTLSAATFGSVSAIQPGGSRSFSHNGSSQSKSLSSFRPATLKHNHLSNPPNGPGNQKRQQDNQTQQGAADPKRLKKET</sequence>